<comment type="similarity">
    <text evidence="1">Belongs to the SRR1 family.</text>
</comment>
<feature type="domain" description="SRR1-like" evidence="2">
    <location>
        <begin position="69"/>
        <end position="247"/>
    </location>
</feature>
<evidence type="ECO:0000313" key="3">
    <source>
        <dbReference type="EMBL" id="GES93693.1"/>
    </source>
</evidence>
<dbReference type="AlphaFoldDB" id="A0A8H3QVG1"/>
<accession>A0A8H3QVG1</accession>
<name>A0A8H3QVG1_9GLOM</name>
<dbReference type="InterPro" id="IPR012942">
    <property type="entry name" value="SRR1-like"/>
</dbReference>
<dbReference type="Proteomes" id="UP000615446">
    <property type="component" value="Unassembled WGS sequence"/>
</dbReference>
<proteinExistence type="inferred from homology"/>
<protein>
    <submittedName>
        <fullName evidence="3">SRR1-like protein</fullName>
    </submittedName>
</protein>
<dbReference type="PANTHER" id="PTHR28626:SF3">
    <property type="entry name" value="SRR1-LIKE PROTEIN"/>
    <property type="match status" value="1"/>
</dbReference>
<dbReference type="GO" id="GO:0005634">
    <property type="term" value="C:nucleus"/>
    <property type="evidence" value="ECO:0007669"/>
    <property type="project" value="TreeGrafter"/>
</dbReference>
<dbReference type="EMBL" id="BLAL01000229">
    <property type="protein sequence ID" value="GES93693.1"/>
    <property type="molecule type" value="Genomic_DNA"/>
</dbReference>
<comment type="caution">
    <text evidence="3">The sequence shown here is derived from an EMBL/GenBank/DDBJ whole genome shotgun (WGS) entry which is preliminary data.</text>
</comment>
<evidence type="ECO:0000313" key="4">
    <source>
        <dbReference type="Proteomes" id="UP000615446"/>
    </source>
</evidence>
<dbReference type="PANTHER" id="PTHR28626">
    <property type="entry name" value="SRR1-LIKE PROTEIN"/>
    <property type="match status" value="1"/>
</dbReference>
<dbReference type="OrthoDB" id="551431at2759"/>
<dbReference type="GO" id="GO:0005737">
    <property type="term" value="C:cytoplasm"/>
    <property type="evidence" value="ECO:0007669"/>
    <property type="project" value="TreeGrafter"/>
</dbReference>
<evidence type="ECO:0000256" key="1">
    <source>
        <dbReference type="ARBA" id="ARBA00009856"/>
    </source>
</evidence>
<gene>
    <name evidence="3" type="ORF">RCL2_002044200</name>
</gene>
<dbReference type="InterPro" id="IPR040044">
    <property type="entry name" value="SRR1L"/>
</dbReference>
<dbReference type="Pfam" id="PF07985">
    <property type="entry name" value="SRR1"/>
    <property type="match status" value="1"/>
</dbReference>
<sequence>MDDVLNDKHNVFKYRNLKSQRSKRNRRGKNKWVLKEKTAEDFISYIEEKRQTLLQSGFFQEVQETINSKLFPPHLPKIEDIVCYGIGSIEKSIISQYQLALVLILRDLFEITGKAYAYDPVSTPIDLEIFLHYEINTINANEKAKRPITNKTLFYMPHCPLGLYNNVIASNWEREKLEKIILVGNRLDFYDETMSTSLLSRKAPYVSSALTIIRSVSFPSIYLSSKYDDNLSINMPTGTFDNLCWQWFPIDGELEKLDGDIEFWSTKTSEETEDPEII</sequence>
<organism evidence="3 4">
    <name type="scientific">Rhizophagus clarus</name>
    <dbReference type="NCBI Taxonomy" id="94130"/>
    <lineage>
        <taxon>Eukaryota</taxon>
        <taxon>Fungi</taxon>
        <taxon>Fungi incertae sedis</taxon>
        <taxon>Mucoromycota</taxon>
        <taxon>Glomeromycotina</taxon>
        <taxon>Glomeromycetes</taxon>
        <taxon>Glomerales</taxon>
        <taxon>Glomeraceae</taxon>
        <taxon>Rhizophagus</taxon>
    </lineage>
</organism>
<reference evidence="3" key="1">
    <citation type="submission" date="2019-10" db="EMBL/GenBank/DDBJ databases">
        <title>Conservation and host-specific expression of non-tandemly repeated heterogenous ribosome RNA gene in arbuscular mycorrhizal fungi.</title>
        <authorList>
            <person name="Maeda T."/>
            <person name="Kobayashi Y."/>
            <person name="Nakagawa T."/>
            <person name="Ezawa T."/>
            <person name="Yamaguchi K."/>
            <person name="Bino T."/>
            <person name="Nishimoto Y."/>
            <person name="Shigenobu S."/>
            <person name="Kawaguchi M."/>
        </authorList>
    </citation>
    <scope>NUCLEOTIDE SEQUENCE</scope>
    <source>
        <strain evidence="3">HR1</strain>
    </source>
</reference>
<evidence type="ECO:0000259" key="2">
    <source>
        <dbReference type="Pfam" id="PF07985"/>
    </source>
</evidence>